<evidence type="ECO:0000313" key="2">
    <source>
        <dbReference type="EMBL" id="SEF38148.1"/>
    </source>
</evidence>
<dbReference type="InterPro" id="IPR029055">
    <property type="entry name" value="Ntn_hydrolases_N"/>
</dbReference>
<dbReference type="OrthoDB" id="1094040at2"/>
<name>A0A1H5RKB9_9PSEU</name>
<accession>A0A1H5RKB9</accession>
<dbReference type="Gene3D" id="3.60.20.10">
    <property type="entry name" value="Glutamine Phosphoribosylpyrophosphate, subunit 1, domain 1"/>
    <property type="match status" value="1"/>
</dbReference>
<evidence type="ECO:0000259" key="1">
    <source>
        <dbReference type="PROSITE" id="PS51278"/>
    </source>
</evidence>
<organism evidence="2 3">
    <name type="scientific">Amycolatopsis pretoriensis</name>
    <dbReference type="NCBI Taxonomy" id="218821"/>
    <lineage>
        <taxon>Bacteria</taxon>
        <taxon>Bacillati</taxon>
        <taxon>Actinomycetota</taxon>
        <taxon>Actinomycetes</taxon>
        <taxon>Pseudonocardiales</taxon>
        <taxon>Pseudonocardiaceae</taxon>
        <taxon>Amycolatopsis</taxon>
    </lineage>
</organism>
<dbReference type="AlphaFoldDB" id="A0A1H5RKB9"/>
<dbReference type="PROSITE" id="PS51278">
    <property type="entry name" value="GATASE_TYPE_2"/>
    <property type="match status" value="1"/>
</dbReference>
<proteinExistence type="predicted"/>
<feature type="domain" description="Glutamine amidotransferase type-2" evidence="1">
    <location>
        <begin position="1"/>
        <end position="268"/>
    </location>
</feature>
<sequence>MCMLTYLPARIQPDTTALANGAVHNNDGHGYAIVDGDSIITGRGMNAAAVIDEFAALRGLHPDQPALFHSRFATHGPVTEDNIHPFPIGGDPRTVLAHNGVLPKKAHPRMGDPRSDTRVAADDILSAKRFLAIDRLATRQRIESWLGVSNKLVILTVNPRYPDHGYLFNEQAGYWDNRSWYSNRDYLDSHPGQTAWWGLDDGCHYCGVTDAVDPGTGLCMACGACPFCAADNQPCPSWCYRLLVGVCCVDCGEDLDDCVCVVAPALNA</sequence>
<protein>
    <submittedName>
        <fullName evidence="2">Glutamine amidotransferase</fullName>
    </submittedName>
</protein>
<dbReference type="InterPro" id="IPR017932">
    <property type="entry name" value="GATase_2_dom"/>
</dbReference>
<dbReference type="SUPFAM" id="SSF56235">
    <property type="entry name" value="N-terminal nucleophile aminohydrolases (Ntn hydrolases)"/>
    <property type="match status" value="1"/>
</dbReference>
<keyword evidence="2" id="KW-0808">Transferase</keyword>
<dbReference type="Proteomes" id="UP000198878">
    <property type="component" value="Unassembled WGS sequence"/>
</dbReference>
<reference evidence="3" key="1">
    <citation type="submission" date="2016-10" db="EMBL/GenBank/DDBJ databases">
        <authorList>
            <person name="Varghese N."/>
            <person name="Submissions S."/>
        </authorList>
    </citation>
    <scope>NUCLEOTIDE SEQUENCE [LARGE SCALE GENOMIC DNA]</scope>
    <source>
        <strain evidence="3">DSM 44654</strain>
    </source>
</reference>
<evidence type="ECO:0000313" key="3">
    <source>
        <dbReference type="Proteomes" id="UP000198878"/>
    </source>
</evidence>
<dbReference type="GO" id="GO:0016740">
    <property type="term" value="F:transferase activity"/>
    <property type="evidence" value="ECO:0007669"/>
    <property type="project" value="UniProtKB-KW"/>
</dbReference>
<keyword evidence="2" id="KW-0315">Glutamine amidotransferase</keyword>
<dbReference type="STRING" id="218821.SAMN05421837_11899"/>
<keyword evidence="3" id="KW-1185">Reference proteome</keyword>
<gene>
    <name evidence="2" type="ORF">SAMN05421837_11899</name>
</gene>
<dbReference type="EMBL" id="FNUJ01000018">
    <property type="protein sequence ID" value="SEF38148.1"/>
    <property type="molecule type" value="Genomic_DNA"/>
</dbReference>
<dbReference type="RefSeq" id="WP_143051154.1">
    <property type="nucleotide sequence ID" value="NZ_FNUJ01000018.1"/>
</dbReference>